<keyword evidence="2" id="KW-1185">Reference proteome</keyword>
<dbReference type="RefSeq" id="WP_068576484.1">
    <property type="nucleotide sequence ID" value="NZ_CP015193.1"/>
</dbReference>
<evidence type="ECO:0000313" key="1">
    <source>
        <dbReference type="EMBL" id="ASJ16057.1"/>
    </source>
</evidence>
<dbReference type="Proteomes" id="UP000250189">
    <property type="component" value="Chromosome"/>
</dbReference>
<dbReference type="GeneID" id="33321440"/>
<name>A0A2Z2N4Y6_9EURY</name>
<dbReference type="AlphaFoldDB" id="A0A2Z2N4Y6"/>
<reference evidence="1 2" key="1">
    <citation type="submission" date="2016-04" db="EMBL/GenBank/DDBJ databases">
        <title>Complete genome sequence of Thermococcus chitonophagus type strain GC74.</title>
        <authorList>
            <person name="Oger P.M."/>
        </authorList>
    </citation>
    <scope>NUCLEOTIDE SEQUENCE [LARGE SCALE GENOMIC DNA]</scope>
    <source>
        <strain evidence="1 2">GC74</strain>
    </source>
</reference>
<gene>
    <name evidence="1" type="ORF">A3L04_02660</name>
</gene>
<protein>
    <submittedName>
        <fullName evidence="1">Uncharacterized protein</fullName>
    </submittedName>
</protein>
<organism evidence="1 2">
    <name type="scientific">Thermococcus chitonophagus</name>
    <dbReference type="NCBI Taxonomy" id="54262"/>
    <lineage>
        <taxon>Archaea</taxon>
        <taxon>Methanobacteriati</taxon>
        <taxon>Methanobacteriota</taxon>
        <taxon>Thermococci</taxon>
        <taxon>Thermococcales</taxon>
        <taxon>Thermococcaceae</taxon>
        <taxon>Thermococcus</taxon>
    </lineage>
</organism>
<proteinExistence type="predicted"/>
<accession>A0A2Z2N4Y6</accession>
<evidence type="ECO:0000313" key="2">
    <source>
        <dbReference type="Proteomes" id="UP000250189"/>
    </source>
</evidence>
<sequence length="121" mass="13865">MIETLEAIEVIEGIIHVLQQAEMPSGIRIENSKHITVRDNVLINCGIDVKNSEEIDVFANMIDDETRREIIRLLYELMALVKYNPQDKTEIRGTLDKLKQIAEPIYYLLVSINELKSIVGL</sequence>
<dbReference type="EMBL" id="CP015193">
    <property type="protein sequence ID" value="ASJ16057.1"/>
    <property type="molecule type" value="Genomic_DNA"/>
</dbReference>